<evidence type="ECO:0000313" key="3">
    <source>
        <dbReference type="Proteomes" id="UP000230842"/>
    </source>
</evidence>
<feature type="compositionally biased region" description="Basic and acidic residues" evidence="1">
    <location>
        <begin position="280"/>
        <end position="301"/>
    </location>
</feature>
<evidence type="ECO:0000256" key="1">
    <source>
        <dbReference type="SAM" id="MobiDB-lite"/>
    </source>
</evidence>
<protein>
    <submittedName>
        <fullName evidence="2">Uncharacterized protein</fullName>
    </submittedName>
</protein>
<sequence>MPRIRGAVVLMRVEHHRAFVESFGTGPTASTDPEDPATHTILRTDEWRLDLTERRVPHGAVATLTQHDDAAPGGFVTPVRVVLLEDDDHRFGGDVVTAAGIPVEHALDPFTKLPLAPGWQDPNAPEQMGPAFEEFARSLFPTPLVLARTDDVKSSRLTALAGAIPKPFSSAVSLLAIGPAVADAAASALAEHGLALPSREGAVLIVGHEGTLTEHHRLTRRSPVGALTSAASALLGDIADRMGLAGVGLVDENETVVRTLRAKLAEADATTTRLRAELAREQAANRRAQREVRRLAHEAGRRASPPEAPDPTPASDAPRPAGETAPEPQPEPTDPWADLPACHAETFADMLDQARAELPMVVIDDAVTKLVVPLEDQAKSSIWRRRAWLTLALLDAYARARADDDGAATFRAWIEQTPHPEIRPEHVRSGETKQMRSGRRYRDARTFSVPKEVDPSGRALFLTHVHIETGRTDPSPRLHFLDDTGRDGTGLVYVGHLGPHLLTRRTN</sequence>
<dbReference type="AlphaFoldDB" id="A0A0B2BDS0"/>
<dbReference type="OrthoDB" id="3246562at2"/>
<proteinExistence type="predicted"/>
<dbReference type="EMBL" id="PGEZ01000002">
    <property type="protein sequence ID" value="PJJ53705.1"/>
    <property type="molecule type" value="Genomic_DNA"/>
</dbReference>
<evidence type="ECO:0000313" key="2">
    <source>
        <dbReference type="EMBL" id="PJJ53705.1"/>
    </source>
</evidence>
<name>A0A0B2BDS0_9ACTN</name>
<gene>
    <name evidence="2" type="ORF">CLV56_3197</name>
</gene>
<comment type="caution">
    <text evidence="2">The sequence shown here is derived from an EMBL/GenBank/DDBJ whole genome shotgun (WGS) entry which is preliminary data.</text>
</comment>
<reference evidence="2 3" key="1">
    <citation type="submission" date="2017-11" db="EMBL/GenBank/DDBJ databases">
        <title>Genomic Encyclopedia of Archaeal and Bacterial Type Strains, Phase II (KMG-II): From Individual Species to Whole Genera.</title>
        <authorList>
            <person name="Goeker M."/>
        </authorList>
    </citation>
    <scope>NUCLEOTIDE SEQUENCE [LARGE SCALE GENOMIC DNA]</scope>
    <source>
        <strain evidence="2 3">DSM 27763</strain>
    </source>
</reference>
<keyword evidence="3" id="KW-1185">Reference proteome</keyword>
<organism evidence="2 3">
    <name type="scientific">Mumia flava</name>
    <dbReference type="NCBI Taxonomy" id="1348852"/>
    <lineage>
        <taxon>Bacteria</taxon>
        <taxon>Bacillati</taxon>
        <taxon>Actinomycetota</taxon>
        <taxon>Actinomycetes</taxon>
        <taxon>Propionibacteriales</taxon>
        <taxon>Nocardioidaceae</taxon>
        <taxon>Mumia</taxon>
    </lineage>
</organism>
<feature type="region of interest" description="Disordered" evidence="1">
    <location>
        <begin position="280"/>
        <end position="339"/>
    </location>
</feature>
<accession>A0A0B2BDS0</accession>
<dbReference type="RefSeq" id="WP_039356479.1">
    <property type="nucleotide sequence ID" value="NZ_PGEZ01000002.1"/>
</dbReference>
<dbReference type="Proteomes" id="UP000230842">
    <property type="component" value="Unassembled WGS sequence"/>
</dbReference>